<feature type="compositionally biased region" description="Low complexity" evidence="1">
    <location>
        <begin position="187"/>
        <end position="202"/>
    </location>
</feature>
<dbReference type="OMA" id="HGGKYRW"/>
<evidence type="ECO:0000313" key="3">
    <source>
        <dbReference type="Proteomes" id="UP000007431"/>
    </source>
</evidence>
<dbReference type="EMBL" id="GL377310">
    <property type="protein sequence ID" value="EFI93807.1"/>
    <property type="molecule type" value="Genomic_DNA"/>
</dbReference>
<proteinExistence type="predicted"/>
<keyword evidence="3" id="KW-1185">Reference proteome</keyword>
<feature type="region of interest" description="Disordered" evidence="1">
    <location>
        <begin position="118"/>
        <end position="247"/>
    </location>
</feature>
<dbReference type="OrthoDB" id="3250110at2759"/>
<dbReference type="GeneID" id="9590585"/>
<reference evidence="2 3" key="1">
    <citation type="journal article" date="2010" name="Nat. Biotechnol.">
        <title>Genome sequence of the model mushroom Schizophyllum commune.</title>
        <authorList>
            <person name="Ohm R.A."/>
            <person name="de Jong J.F."/>
            <person name="Lugones L.G."/>
            <person name="Aerts A."/>
            <person name="Kothe E."/>
            <person name="Stajich J.E."/>
            <person name="de Vries R.P."/>
            <person name="Record E."/>
            <person name="Levasseur A."/>
            <person name="Baker S.E."/>
            <person name="Bartholomew K.A."/>
            <person name="Coutinho P.M."/>
            <person name="Erdmann S."/>
            <person name="Fowler T.J."/>
            <person name="Gathman A.C."/>
            <person name="Lombard V."/>
            <person name="Henrissat B."/>
            <person name="Knabe N."/>
            <person name="Kuees U."/>
            <person name="Lilly W.W."/>
            <person name="Lindquist E."/>
            <person name="Lucas S."/>
            <person name="Magnuson J.K."/>
            <person name="Piumi F."/>
            <person name="Raudaskoski M."/>
            <person name="Salamov A."/>
            <person name="Schmutz J."/>
            <person name="Schwarze F.W.M.R."/>
            <person name="vanKuyk P.A."/>
            <person name="Horton J.S."/>
            <person name="Grigoriev I.V."/>
            <person name="Woesten H.A.B."/>
        </authorList>
    </citation>
    <scope>NUCLEOTIDE SEQUENCE [LARGE SCALE GENOMIC DNA]</scope>
    <source>
        <strain evidence="3">H4-8 / FGSC 9210</strain>
    </source>
</reference>
<dbReference type="KEGG" id="scm:SCHCO_02512531"/>
<sequence>MLDAFKLKGFDLEPVYAEWKDGPKFTGDPKRDKPVDEWLEEIKAGCKARGVPKECWHKVGQHFMGEKARARLDELKAVMAKVNGGSYRWTWDKFKIAMRNMGWNIDASETETIKVEAKSSGQWWFSRKNGQREEMDSKPPSSTERKPRRRHTEMPPPSAFSDKKARRSSSQSRSRDGSQCEHCSNCGSQSGSKLKRSSSSSTHTERSSKDDGHRKHKSSREVRPAPSHSKSEMIPPRKERPKPNKVNSDTVVAAPATAAPSDETAVASGTAPTWLINACQALEFLQEEHPKAMSTLGAILITVGTIPAIPALHIGAGGAFLASGAVQAAGAIAVGVGKLLTAAGKGTATPAQPAIEGKENTATITQA</sequence>
<dbReference type="eggNOG" id="ENOG502SJGX">
    <property type="taxonomic scope" value="Eukaryota"/>
</dbReference>
<dbReference type="RefSeq" id="XP_003028710.1">
    <property type="nucleotide sequence ID" value="XM_003028664.1"/>
</dbReference>
<dbReference type="AlphaFoldDB" id="D8QE82"/>
<dbReference type="VEuPathDB" id="FungiDB:SCHCODRAFT_02512531"/>
<accession>D8QE82</accession>
<dbReference type="Proteomes" id="UP000007431">
    <property type="component" value="Unassembled WGS sequence"/>
</dbReference>
<dbReference type="InParanoid" id="D8QE82"/>
<feature type="compositionally biased region" description="Basic and acidic residues" evidence="1">
    <location>
        <begin position="203"/>
        <end position="242"/>
    </location>
</feature>
<organism evidence="3">
    <name type="scientific">Schizophyllum commune (strain H4-8 / FGSC 9210)</name>
    <name type="common">Split gill fungus</name>
    <dbReference type="NCBI Taxonomy" id="578458"/>
    <lineage>
        <taxon>Eukaryota</taxon>
        <taxon>Fungi</taxon>
        <taxon>Dikarya</taxon>
        <taxon>Basidiomycota</taxon>
        <taxon>Agaricomycotina</taxon>
        <taxon>Agaricomycetes</taxon>
        <taxon>Agaricomycetidae</taxon>
        <taxon>Agaricales</taxon>
        <taxon>Schizophyllaceae</taxon>
        <taxon>Schizophyllum</taxon>
    </lineage>
</organism>
<protein>
    <submittedName>
        <fullName evidence="2">Expressed protein</fullName>
    </submittedName>
</protein>
<gene>
    <name evidence="2" type="ORF">SCHCODRAFT_78700</name>
</gene>
<name>D8QE82_SCHCM</name>
<feature type="region of interest" description="Disordered" evidence="1">
    <location>
        <begin position="348"/>
        <end position="367"/>
    </location>
</feature>
<dbReference type="HOGENOM" id="CLU_074149_0_0_1"/>
<evidence type="ECO:0000313" key="2">
    <source>
        <dbReference type="EMBL" id="EFI93807.1"/>
    </source>
</evidence>
<evidence type="ECO:0000256" key="1">
    <source>
        <dbReference type="SAM" id="MobiDB-lite"/>
    </source>
</evidence>